<dbReference type="EMBL" id="MAAO01000005">
    <property type="protein sequence ID" value="OUR97825.1"/>
    <property type="molecule type" value="Genomic_DNA"/>
</dbReference>
<proteinExistence type="predicted"/>
<protein>
    <submittedName>
        <fullName evidence="1">Uncharacterized protein</fullName>
    </submittedName>
</protein>
<name>A0A1Y5FG51_9BACT</name>
<dbReference type="Proteomes" id="UP000196531">
    <property type="component" value="Unassembled WGS sequence"/>
</dbReference>
<accession>A0A1Y5FG51</accession>
<evidence type="ECO:0000313" key="1">
    <source>
        <dbReference type="EMBL" id="OUR97825.1"/>
    </source>
</evidence>
<comment type="caution">
    <text evidence="1">The sequence shown here is derived from an EMBL/GenBank/DDBJ whole genome shotgun (WGS) entry which is preliminary data.</text>
</comment>
<evidence type="ECO:0000313" key="2">
    <source>
        <dbReference type="Proteomes" id="UP000196531"/>
    </source>
</evidence>
<gene>
    <name evidence="1" type="ORF">A9Q84_06395</name>
</gene>
<reference evidence="2" key="1">
    <citation type="journal article" date="2017" name="Proc. Natl. Acad. Sci. U.S.A.">
        <title>Simulation of Deepwater Horizon oil plume reveals substrate specialization within a complex community of hydrocarbon-degraders.</title>
        <authorList>
            <person name="Hu P."/>
            <person name="Dubinsky E.A."/>
            <person name="Probst A.J."/>
            <person name="Wang J."/>
            <person name="Sieber C.M.K."/>
            <person name="Tom L.M."/>
            <person name="Gardinali P."/>
            <person name="Banfield J.F."/>
            <person name="Atlas R.M."/>
            <person name="Andersen G.L."/>
        </authorList>
    </citation>
    <scope>NUCLEOTIDE SEQUENCE [LARGE SCALE GENOMIC DNA]</scope>
</reference>
<dbReference type="AlphaFoldDB" id="A0A1Y5FG51"/>
<organism evidence="1 2">
    <name type="scientific">Halobacteriovorax marinus</name>
    <dbReference type="NCBI Taxonomy" id="97084"/>
    <lineage>
        <taxon>Bacteria</taxon>
        <taxon>Pseudomonadati</taxon>
        <taxon>Bdellovibrionota</taxon>
        <taxon>Bacteriovoracia</taxon>
        <taxon>Bacteriovoracales</taxon>
        <taxon>Halobacteriovoraceae</taxon>
        <taxon>Halobacteriovorax</taxon>
    </lineage>
</organism>
<sequence length="798" mass="88145">MDELKRNGTFKKSLSKQTYYKSALVVMALCLTSCVPSQSGGSKKSSGASGVTNTSSTVGVGYGRVLHDNPIILSGNANLSQDTNLNTLLKQGQDYVTSNQYLQESCGSLPFCFEVKKDKFTALHQASDGKWGFHTSTNEFNQVQMFTHMNWIIDKYNSDLFNVHDQYYGLSPSGLQTSLPSTLYLNNAFWDSTRPLRGYAVCDDLPNNAFFSPSDYSICLGFDSIYTNVKFVQDPTTLYHEIGHAFVANALNFRNNAAGTVSIDSSLGYFSYDEGKAINEGIADYFSYYMTGRTHMGEWAQGRFLNLSRPMSESDALHAPGLSETVTGRLSYPTYLGYDPNEPTLVQEEIHYAGQIMSHFLVAFTKDLEVACSFSNSAARSYTFKLLMESLAYLGDFTSTGIEGFAAGSVNHSFENGREWLQKNKPITFRRFSQAFARFTKSSLATDPALCNFNVYNIQRLEQLLDNYGLLLFKNYDMNGSRSIVETIQKVQDLNRQKTVLIKKNQLFTDIRPSTSSAFVFDSYTDMNEAAKALTGGFIDGTLSSTIFENGNLKYNNGNGQISPGELVGVLINLYNNSNSVMSGVRILANDWDHMDSGQACNNLSDNFPSSSQGGISTASCSTEALENGAGTDPESVDPVCFFQDSSSGSAIWVSQETFMASKAIEESECLGGIGNKKDCLVRSPKGADVGWYSKIDPKKTWAETFQDADGNNQFKASNIFFLEISPSIPPGTTINCRLRATFTNCEDCHNITSTATGNTYTPNVHTPFEQNGDEYKDYKYSGADPYQIINYQFTVID</sequence>
<dbReference type="SUPFAM" id="SSF55486">
    <property type="entry name" value="Metalloproteases ('zincins'), catalytic domain"/>
    <property type="match status" value="1"/>
</dbReference>